<proteinExistence type="predicted"/>
<comment type="caution">
    <text evidence="1">The sequence shown here is derived from an EMBL/GenBank/DDBJ whole genome shotgun (WGS) entry which is preliminary data.</text>
</comment>
<dbReference type="EMBL" id="CM032185">
    <property type="protein sequence ID" value="KAG7093094.1"/>
    <property type="molecule type" value="Genomic_DNA"/>
</dbReference>
<dbReference type="KEGG" id="more:E1B28_009381"/>
<dbReference type="Proteomes" id="UP001049176">
    <property type="component" value="Chromosome 5"/>
</dbReference>
<evidence type="ECO:0000313" key="2">
    <source>
        <dbReference type="Proteomes" id="UP001049176"/>
    </source>
</evidence>
<dbReference type="AlphaFoldDB" id="A0A9P7UV96"/>
<dbReference type="RefSeq" id="XP_043009564.1">
    <property type="nucleotide sequence ID" value="XM_043154273.1"/>
</dbReference>
<evidence type="ECO:0000313" key="1">
    <source>
        <dbReference type="EMBL" id="KAG7093094.1"/>
    </source>
</evidence>
<name>A0A9P7UV96_9AGAR</name>
<reference evidence="1" key="1">
    <citation type="journal article" date="2021" name="Genome Biol. Evol.">
        <title>The assembled and annotated genome of the fairy-ring fungus Marasmius oreades.</title>
        <authorList>
            <person name="Hiltunen M."/>
            <person name="Ament-Velasquez S.L."/>
            <person name="Johannesson H."/>
        </authorList>
    </citation>
    <scope>NUCLEOTIDE SEQUENCE</scope>
    <source>
        <strain evidence="1">03SP1</strain>
    </source>
</reference>
<sequence>MGQKPPSLPCQIIYGSSSSKQRLPPLLPAFHIPYEGRDVMFDLPRDGHFGWLGFNLFHDETLRCTSQVSCSISIKASQFSRYSVLPGNVLRVVGFTSIDSMVSLEPKNFVSKTSHQAFS</sequence>
<dbReference type="GeneID" id="66078457"/>
<accession>A0A9P7UV96</accession>
<organism evidence="1 2">
    <name type="scientific">Marasmius oreades</name>
    <name type="common">fairy-ring Marasmius</name>
    <dbReference type="NCBI Taxonomy" id="181124"/>
    <lineage>
        <taxon>Eukaryota</taxon>
        <taxon>Fungi</taxon>
        <taxon>Dikarya</taxon>
        <taxon>Basidiomycota</taxon>
        <taxon>Agaricomycotina</taxon>
        <taxon>Agaricomycetes</taxon>
        <taxon>Agaricomycetidae</taxon>
        <taxon>Agaricales</taxon>
        <taxon>Marasmiineae</taxon>
        <taxon>Marasmiaceae</taxon>
        <taxon>Marasmius</taxon>
    </lineage>
</organism>
<protein>
    <submittedName>
        <fullName evidence="1">Uncharacterized protein</fullName>
    </submittedName>
</protein>
<keyword evidence="2" id="KW-1185">Reference proteome</keyword>
<gene>
    <name evidence="1" type="ORF">E1B28_009381</name>
</gene>